<sequence>MGAEVYWYYTDYQPDLNAALQTLRQREFQAGRYNPAIPLLDFPITENSPSPGAQHISIEAALEASEADGTRSILDILRVADKPCPLSRDEFEEALGGGEEFHQILGEVWNTAFLLTSAELITLFGTEQPTHEMIESVILGNTNSDAAEVFWDSIDRGSARYIIVYAENQPSEIFFAGYSFD</sequence>
<dbReference type="OrthoDB" id="3618826at2"/>
<gene>
    <name evidence="1" type="ORF">NIES21_24340</name>
</gene>
<evidence type="ECO:0000313" key="1">
    <source>
        <dbReference type="EMBL" id="BAY16604.1"/>
    </source>
</evidence>
<dbReference type="Proteomes" id="UP000218287">
    <property type="component" value="Chromosome"/>
</dbReference>
<protein>
    <submittedName>
        <fullName evidence="1">Uncharacterized protein</fullName>
    </submittedName>
</protein>
<proteinExistence type="predicted"/>
<reference evidence="1 2" key="1">
    <citation type="submission" date="2017-06" db="EMBL/GenBank/DDBJ databases">
        <title>Genome sequencing of cyanobaciteial culture collection at National Institute for Environmental Studies (NIES).</title>
        <authorList>
            <person name="Hirose Y."/>
            <person name="Shimura Y."/>
            <person name="Fujisawa T."/>
            <person name="Nakamura Y."/>
            <person name="Kawachi M."/>
        </authorList>
    </citation>
    <scope>NUCLEOTIDE SEQUENCE [LARGE SCALE GENOMIC DNA]</scope>
    <source>
        <strain evidence="1 2">NIES-21</strain>
    </source>
</reference>
<keyword evidence="2" id="KW-1185">Reference proteome</keyword>
<dbReference type="AlphaFoldDB" id="A0A1Z4GGH7"/>
<evidence type="ECO:0000313" key="2">
    <source>
        <dbReference type="Proteomes" id="UP000218287"/>
    </source>
</evidence>
<name>A0A1Z4GGH7_9CYAN</name>
<dbReference type="EMBL" id="AP018174">
    <property type="protein sequence ID" value="BAY16604.1"/>
    <property type="molecule type" value="Genomic_DNA"/>
</dbReference>
<accession>A0A1Z4GGH7</accession>
<organism evidence="1 2">
    <name type="scientific">Anabaenopsis circularis NIES-21</name>
    <dbReference type="NCBI Taxonomy" id="1085406"/>
    <lineage>
        <taxon>Bacteria</taxon>
        <taxon>Bacillati</taxon>
        <taxon>Cyanobacteriota</taxon>
        <taxon>Cyanophyceae</taxon>
        <taxon>Nostocales</taxon>
        <taxon>Nodulariaceae</taxon>
        <taxon>Anabaenopsis</taxon>
    </lineage>
</organism>